<dbReference type="HOGENOM" id="CLU_214231_0_0_9"/>
<gene>
    <name evidence="3" type="ORF">T458_07420</name>
</gene>
<accession>V6MAI2</accession>
<dbReference type="EMBL" id="AYJU01000003">
    <property type="protein sequence ID" value="EST55551.1"/>
    <property type="molecule type" value="Genomic_DNA"/>
</dbReference>
<protein>
    <recommendedName>
        <fullName evidence="5">ABC transporter ATP-binding protein</fullName>
    </recommendedName>
</protein>
<evidence type="ECO:0008006" key="5">
    <source>
        <dbReference type="Google" id="ProtNLM"/>
    </source>
</evidence>
<proteinExistence type="predicted"/>
<reference evidence="3 4" key="1">
    <citation type="journal article" date="2014" name="Genome Announc.">
        <title>Draft Genome Sequence of Brevibacillus panacihumi Strain W25, a Halotolerant Hydrocarbon-Degrading Bacterium.</title>
        <authorList>
            <person name="Wang X."/>
            <person name="Jin D."/>
            <person name="Zhou L."/>
            <person name="Wu L."/>
            <person name="An W."/>
            <person name="Chen Y."/>
            <person name="Zhao L."/>
        </authorList>
    </citation>
    <scope>NUCLEOTIDE SEQUENCE [LARGE SCALE GENOMIC DNA]</scope>
    <source>
        <strain evidence="3 4">W25</strain>
    </source>
</reference>
<evidence type="ECO:0000256" key="2">
    <source>
        <dbReference type="SAM" id="Phobius"/>
    </source>
</evidence>
<evidence type="ECO:0000256" key="1">
    <source>
        <dbReference type="SAM" id="MobiDB-lite"/>
    </source>
</evidence>
<keyword evidence="2" id="KW-1133">Transmembrane helix</keyword>
<feature type="region of interest" description="Disordered" evidence="1">
    <location>
        <begin position="33"/>
        <end position="53"/>
    </location>
</feature>
<feature type="transmembrane region" description="Helical" evidence="2">
    <location>
        <begin position="6"/>
        <end position="26"/>
    </location>
</feature>
<keyword evidence="2" id="KW-0812">Transmembrane</keyword>
<sequence length="53" mass="6002">MSIMSPGFLAILVIVSLLIIWVSFWITNKAYGRKPDVIDPIPSSKKIDEQTRL</sequence>
<organism evidence="3 4">
    <name type="scientific">Brevibacillus panacihumi W25</name>
    <dbReference type="NCBI Taxonomy" id="1408254"/>
    <lineage>
        <taxon>Bacteria</taxon>
        <taxon>Bacillati</taxon>
        <taxon>Bacillota</taxon>
        <taxon>Bacilli</taxon>
        <taxon>Bacillales</taxon>
        <taxon>Paenibacillaceae</taxon>
        <taxon>Brevibacillus</taxon>
    </lineage>
</organism>
<evidence type="ECO:0000313" key="4">
    <source>
        <dbReference type="Proteomes" id="UP000017973"/>
    </source>
</evidence>
<keyword evidence="2" id="KW-0472">Membrane</keyword>
<name>V6MAI2_9BACL</name>
<comment type="caution">
    <text evidence="3">The sequence shown here is derived from an EMBL/GenBank/DDBJ whole genome shotgun (WGS) entry which is preliminary data.</text>
</comment>
<dbReference type="Proteomes" id="UP000017973">
    <property type="component" value="Unassembled WGS sequence"/>
</dbReference>
<dbReference type="AlphaFoldDB" id="V6MAI2"/>
<evidence type="ECO:0000313" key="3">
    <source>
        <dbReference type="EMBL" id="EST55551.1"/>
    </source>
</evidence>
<keyword evidence="4" id="KW-1185">Reference proteome</keyword>